<evidence type="ECO:0000313" key="6">
    <source>
        <dbReference type="EMBL" id="KAH7947549.1"/>
    </source>
</evidence>
<dbReference type="PANTHER" id="PTHR47526">
    <property type="entry name" value="ATP-DEPENDENT DNA HELICASE"/>
    <property type="match status" value="1"/>
</dbReference>
<keyword evidence="3" id="KW-0862">Zinc</keyword>
<dbReference type="InterPro" id="IPR019787">
    <property type="entry name" value="Znf_PHD-finger"/>
</dbReference>
<protein>
    <recommendedName>
        <fullName evidence="5">PHD-type domain-containing protein</fullName>
    </recommendedName>
</protein>
<dbReference type="VEuPathDB" id="VectorBase:RSAN_035115"/>
<dbReference type="InterPro" id="IPR013083">
    <property type="entry name" value="Znf_RING/FYVE/PHD"/>
</dbReference>
<keyword evidence="7" id="KW-1185">Reference proteome</keyword>
<evidence type="ECO:0000256" key="1">
    <source>
        <dbReference type="ARBA" id="ARBA00022723"/>
    </source>
</evidence>
<dbReference type="InterPro" id="IPR001965">
    <property type="entry name" value="Znf_PHD"/>
</dbReference>
<name>A0A9D4SUG3_RHISA</name>
<evidence type="ECO:0000256" key="3">
    <source>
        <dbReference type="ARBA" id="ARBA00022833"/>
    </source>
</evidence>
<dbReference type="Gene3D" id="3.30.40.10">
    <property type="entry name" value="Zinc/RING finger domain, C3HC4 (zinc finger)"/>
    <property type="match status" value="1"/>
</dbReference>
<dbReference type="Proteomes" id="UP000821837">
    <property type="component" value="Chromosome 6"/>
</dbReference>
<dbReference type="PROSITE" id="PS01359">
    <property type="entry name" value="ZF_PHD_1"/>
    <property type="match status" value="1"/>
</dbReference>
<accession>A0A9D4SUG3</accession>
<keyword evidence="2 4" id="KW-0863">Zinc-finger</keyword>
<evidence type="ECO:0000256" key="2">
    <source>
        <dbReference type="ARBA" id="ARBA00022771"/>
    </source>
</evidence>
<feature type="domain" description="PHD-type" evidence="5">
    <location>
        <begin position="212"/>
        <end position="262"/>
    </location>
</feature>
<proteinExistence type="predicted"/>
<dbReference type="PANTHER" id="PTHR47526:SF3">
    <property type="entry name" value="PHD-TYPE DOMAIN-CONTAINING PROTEIN"/>
    <property type="match status" value="1"/>
</dbReference>
<reference evidence="6" key="2">
    <citation type="submission" date="2021-09" db="EMBL/GenBank/DDBJ databases">
        <authorList>
            <person name="Jia N."/>
            <person name="Wang J."/>
            <person name="Shi W."/>
            <person name="Du L."/>
            <person name="Sun Y."/>
            <person name="Zhan W."/>
            <person name="Jiang J."/>
            <person name="Wang Q."/>
            <person name="Zhang B."/>
            <person name="Ji P."/>
            <person name="Sakyi L.B."/>
            <person name="Cui X."/>
            <person name="Yuan T."/>
            <person name="Jiang B."/>
            <person name="Yang W."/>
            <person name="Lam T.T.-Y."/>
            <person name="Chang Q."/>
            <person name="Ding S."/>
            <person name="Wang X."/>
            <person name="Zhu J."/>
            <person name="Ruan X."/>
            <person name="Zhao L."/>
            <person name="Wei J."/>
            <person name="Que T."/>
            <person name="Du C."/>
            <person name="Cheng J."/>
            <person name="Dai P."/>
            <person name="Han X."/>
            <person name="Huang E."/>
            <person name="Gao Y."/>
            <person name="Liu J."/>
            <person name="Shao H."/>
            <person name="Ye R."/>
            <person name="Li L."/>
            <person name="Wei W."/>
            <person name="Wang X."/>
            <person name="Wang C."/>
            <person name="Huo Q."/>
            <person name="Li W."/>
            <person name="Guo W."/>
            <person name="Chen H."/>
            <person name="Chen S."/>
            <person name="Zhou L."/>
            <person name="Zhou L."/>
            <person name="Ni X."/>
            <person name="Tian J."/>
            <person name="Zhou Y."/>
            <person name="Sheng Y."/>
            <person name="Liu T."/>
            <person name="Pan Y."/>
            <person name="Xia L."/>
            <person name="Li J."/>
            <person name="Zhao F."/>
            <person name="Cao W."/>
        </authorList>
    </citation>
    <scope>NUCLEOTIDE SEQUENCE</scope>
    <source>
        <strain evidence="6">Rsan-2018</strain>
        <tissue evidence="6">Larvae</tissue>
    </source>
</reference>
<organism evidence="6 7">
    <name type="scientific">Rhipicephalus sanguineus</name>
    <name type="common">Brown dog tick</name>
    <name type="synonym">Ixodes sanguineus</name>
    <dbReference type="NCBI Taxonomy" id="34632"/>
    <lineage>
        <taxon>Eukaryota</taxon>
        <taxon>Metazoa</taxon>
        <taxon>Ecdysozoa</taxon>
        <taxon>Arthropoda</taxon>
        <taxon>Chelicerata</taxon>
        <taxon>Arachnida</taxon>
        <taxon>Acari</taxon>
        <taxon>Parasitiformes</taxon>
        <taxon>Ixodida</taxon>
        <taxon>Ixodoidea</taxon>
        <taxon>Ixodidae</taxon>
        <taxon>Rhipicephalinae</taxon>
        <taxon>Rhipicephalus</taxon>
        <taxon>Rhipicephalus</taxon>
    </lineage>
</organism>
<dbReference type="EMBL" id="JABSTV010001252">
    <property type="protein sequence ID" value="KAH7947549.1"/>
    <property type="molecule type" value="Genomic_DNA"/>
</dbReference>
<dbReference type="PROSITE" id="PS50016">
    <property type="entry name" value="ZF_PHD_2"/>
    <property type="match status" value="1"/>
</dbReference>
<dbReference type="GO" id="GO:0008270">
    <property type="term" value="F:zinc ion binding"/>
    <property type="evidence" value="ECO:0007669"/>
    <property type="project" value="UniProtKB-KW"/>
</dbReference>
<dbReference type="InterPro" id="IPR011011">
    <property type="entry name" value="Znf_FYVE_PHD"/>
</dbReference>
<dbReference type="InterPro" id="IPR019786">
    <property type="entry name" value="Zinc_finger_PHD-type_CS"/>
</dbReference>
<evidence type="ECO:0000256" key="4">
    <source>
        <dbReference type="PROSITE-ProRule" id="PRU00146"/>
    </source>
</evidence>
<sequence length="264" mass="29424">MNAGLSLRLSSYAQNLNASAKERYIKKVELCGGVDPLSLTSNETAFDLALVPKVELSDIKDYLVHATSFITHEQLKAKKSLESHNYLTSGFVQEPQLRRHGEHIIARTKVNHSQAISSQPLEPWLLVKQDGMVEAAHCTCMAGLGEACSHIANSHLERIFVDADFYEGVVTRSKAFFTMVLLSELLFKTWTSPESENVLGNVLGDTSDDEALQYCYCGGPESGDMVECSGQDCKGKWFHFGCANLKRRPKAKAWFCRDCKPRKK</sequence>
<reference evidence="6" key="1">
    <citation type="journal article" date="2020" name="Cell">
        <title>Large-Scale Comparative Analyses of Tick Genomes Elucidate Their Genetic Diversity and Vector Capacities.</title>
        <authorList>
            <consortium name="Tick Genome and Microbiome Consortium (TIGMIC)"/>
            <person name="Jia N."/>
            <person name="Wang J."/>
            <person name="Shi W."/>
            <person name="Du L."/>
            <person name="Sun Y."/>
            <person name="Zhan W."/>
            <person name="Jiang J.F."/>
            <person name="Wang Q."/>
            <person name="Zhang B."/>
            <person name="Ji P."/>
            <person name="Bell-Sakyi L."/>
            <person name="Cui X.M."/>
            <person name="Yuan T.T."/>
            <person name="Jiang B.G."/>
            <person name="Yang W.F."/>
            <person name="Lam T.T."/>
            <person name="Chang Q.C."/>
            <person name="Ding S.J."/>
            <person name="Wang X.J."/>
            <person name="Zhu J.G."/>
            <person name="Ruan X.D."/>
            <person name="Zhao L."/>
            <person name="Wei J.T."/>
            <person name="Ye R.Z."/>
            <person name="Que T.C."/>
            <person name="Du C.H."/>
            <person name="Zhou Y.H."/>
            <person name="Cheng J.X."/>
            <person name="Dai P.F."/>
            <person name="Guo W.B."/>
            <person name="Han X.H."/>
            <person name="Huang E.J."/>
            <person name="Li L.F."/>
            <person name="Wei W."/>
            <person name="Gao Y.C."/>
            <person name="Liu J.Z."/>
            <person name="Shao H.Z."/>
            <person name="Wang X."/>
            <person name="Wang C.C."/>
            <person name="Yang T.C."/>
            <person name="Huo Q.B."/>
            <person name="Li W."/>
            <person name="Chen H.Y."/>
            <person name="Chen S.E."/>
            <person name="Zhou L.G."/>
            <person name="Ni X.B."/>
            <person name="Tian J.H."/>
            <person name="Sheng Y."/>
            <person name="Liu T."/>
            <person name="Pan Y.S."/>
            <person name="Xia L.Y."/>
            <person name="Li J."/>
            <person name="Zhao F."/>
            <person name="Cao W.C."/>
        </authorList>
    </citation>
    <scope>NUCLEOTIDE SEQUENCE</scope>
    <source>
        <strain evidence="6">Rsan-2018</strain>
    </source>
</reference>
<dbReference type="AlphaFoldDB" id="A0A9D4SUG3"/>
<gene>
    <name evidence="6" type="ORF">HPB52_013148</name>
</gene>
<evidence type="ECO:0000259" key="5">
    <source>
        <dbReference type="PROSITE" id="PS50016"/>
    </source>
</evidence>
<comment type="caution">
    <text evidence="6">The sequence shown here is derived from an EMBL/GenBank/DDBJ whole genome shotgun (WGS) entry which is preliminary data.</text>
</comment>
<dbReference type="SMART" id="SM00249">
    <property type="entry name" value="PHD"/>
    <property type="match status" value="1"/>
</dbReference>
<dbReference type="SUPFAM" id="SSF57903">
    <property type="entry name" value="FYVE/PHD zinc finger"/>
    <property type="match status" value="1"/>
</dbReference>
<evidence type="ECO:0000313" key="7">
    <source>
        <dbReference type="Proteomes" id="UP000821837"/>
    </source>
</evidence>
<keyword evidence="1" id="KW-0479">Metal-binding</keyword>
<dbReference type="VEuPathDB" id="VectorBase:RSAN_043282"/>